<dbReference type="Pfam" id="PF00392">
    <property type="entry name" value="GntR"/>
    <property type="match status" value="1"/>
</dbReference>
<dbReference type="Pfam" id="PF07729">
    <property type="entry name" value="FCD"/>
    <property type="match status" value="1"/>
</dbReference>
<accession>A0A1I3UAI6</accession>
<dbReference type="GO" id="GO:0003677">
    <property type="term" value="F:DNA binding"/>
    <property type="evidence" value="ECO:0007669"/>
    <property type="project" value="UniProtKB-KW"/>
</dbReference>
<dbReference type="SUPFAM" id="SSF46785">
    <property type="entry name" value="Winged helix' DNA-binding domain"/>
    <property type="match status" value="1"/>
</dbReference>
<dbReference type="RefSeq" id="WP_066605488.1">
    <property type="nucleotide sequence ID" value="NZ_FORY01000010.1"/>
</dbReference>
<dbReference type="SUPFAM" id="SSF48008">
    <property type="entry name" value="GntR ligand-binding domain-like"/>
    <property type="match status" value="1"/>
</dbReference>
<keyword evidence="7" id="KW-1185">Reference proteome</keyword>
<dbReference type="EMBL" id="JAUOPJ010000019">
    <property type="protein sequence ID" value="MDO6458790.1"/>
    <property type="molecule type" value="Genomic_DNA"/>
</dbReference>
<keyword evidence="3" id="KW-0804">Transcription</keyword>
<dbReference type="InterPro" id="IPR036388">
    <property type="entry name" value="WH-like_DNA-bd_sf"/>
</dbReference>
<gene>
    <name evidence="5" type="ORF">Q4494_17040</name>
    <name evidence="6" type="ORF">SAMN04488138_110100</name>
</gene>
<dbReference type="PROSITE" id="PS50949">
    <property type="entry name" value="HTH_GNTR"/>
    <property type="match status" value="1"/>
</dbReference>
<evidence type="ECO:0000259" key="4">
    <source>
        <dbReference type="PROSITE" id="PS50949"/>
    </source>
</evidence>
<dbReference type="PANTHER" id="PTHR43537:SF44">
    <property type="entry name" value="GNTR FAMILY REGULATORY PROTEIN"/>
    <property type="match status" value="1"/>
</dbReference>
<sequence>MDNEFGQIKRVAHLPTRIASEFAKRIYDGSLKAGEKLPTEHALSKSFGVSRTVVREAIAQLKSEGLVETRQGVGAFVMKRPDRQIQLDDAKSMDKNDFQSLYQLRIPLEMEAAALAAVHHTEEHMAALSAALVRICNTEDWGNSGVAADLDFHRIIAESTGNDYFSQFVGAISDRISHVIVIARTEGQLEDVISRTVEEHTAIRDAIRTKDPVMARAAMRRHLIGSALRIGLSIEFYS</sequence>
<dbReference type="AlphaFoldDB" id="A0A1I3UAI6"/>
<dbReference type="PANTHER" id="PTHR43537">
    <property type="entry name" value="TRANSCRIPTIONAL REGULATOR, GNTR FAMILY"/>
    <property type="match status" value="1"/>
</dbReference>
<evidence type="ECO:0000256" key="2">
    <source>
        <dbReference type="ARBA" id="ARBA00023125"/>
    </source>
</evidence>
<evidence type="ECO:0000256" key="3">
    <source>
        <dbReference type="ARBA" id="ARBA00023163"/>
    </source>
</evidence>
<dbReference type="Gene3D" id="1.10.10.10">
    <property type="entry name" value="Winged helix-like DNA-binding domain superfamily/Winged helix DNA-binding domain"/>
    <property type="match status" value="1"/>
</dbReference>
<dbReference type="Proteomes" id="UP000183299">
    <property type="component" value="Unassembled WGS sequence"/>
</dbReference>
<reference evidence="6 7" key="1">
    <citation type="submission" date="2016-10" db="EMBL/GenBank/DDBJ databases">
        <authorList>
            <person name="de Groot N.N."/>
        </authorList>
    </citation>
    <scope>NUCLEOTIDE SEQUENCE [LARGE SCALE GENOMIC DNA]</scope>
    <source>
        <strain evidence="6 7">CGMCC 1.8891</strain>
    </source>
</reference>
<dbReference type="SMART" id="SM00345">
    <property type="entry name" value="HTH_GNTR"/>
    <property type="match status" value="1"/>
</dbReference>
<dbReference type="InterPro" id="IPR036390">
    <property type="entry name" value="WH_DNA-bd_sf"/>
</dbReference>
<name>A0A1I3UAI6_9RHOB</name>
<dbReference type="Gene3D" id="1.20.120.530">
    <property type="entry name" value="GntR ligand-binding domain-like"/>
    <property type="match status" value="1"/>
</dbReference>
<dbReference type="InterPro" id="IPR011711">
    <property type="entry name" value="GntR_C"/>
</dbReference>
<dbReference type="Proteomes" id="UP001169823">
    <property type="component" value="Unassembled WGS sequence"/>
</dbReference>
<evidence type="ECO:0000313" key="5">
    <source>
        <dbReference type="EMBL" id="MDO6458790.1"/>
    </source>
</evidence>
<dbReference type="SMART" id="SM00895">
    <property type="entry name" value="FCD"/>
    <property type="match status" value="1"/>
</dbReference>
<dbReference type="PRINTS" id="PR00035">
    <property type="entry name" value="HTHGNTR"/>
</dbReference>
<proteinExistence type="predicted"/>
<dbReference type="OrthoDB" id="9028214at2"/>
<dbReference type="InterPro" id="IPR000524">
    <property type="entry name" value="Tscrpt_reg_HTH_GntR"/>
</dbReference>
<evidence type="ECO:0000313" key="6">
    <source>
        <dbReference type="EMBL" id="SFJ78807.1"/>
    </source>
</evidence>
<keyword evidence="2 6" id="KW-0238">DNA-binding</keyword>
<dbReference type="InterPro" id="IPR008920">
    <property type="entry name" value="TF_FadR/GntR_C"/>
</dbReference>
<feature type="domain" description="HTH gntR-type" evidence="4">
    <location>
        <begin position="12"/>
        <end position="80"/>
    </location>
</feature>
<dbReference type="CDD" id="cd07377">
    <property type="entry name" value="WHTH_GntR"/>
    <property type="match status" value="1"/>
</dbReference>
<dbReference type="GO" id="GO:0003700">
    <property type="term" value="F:DNA-binding transcription factor activity"/>
    <property type="evidence" value="ECO:0007669"/>
    <property type="project" value="InterPro"/>
</dbReference>
<reference evidence="5" key="2">
    <citation type="submission" date="2023-07" db="EMBL/GenBank/DDBJ databases">
        <title>Genome content predicts the carbon catabolic preferences of heterotrophic bacteria.</title>
        <authorList>
            <person name="Gralka M."/>
        </authorList>
    </citation>
    <scope>NUCLEOTIDE SEQUENCE</scope>
    <source>
        <strain evidence="5">I2M02</strain>
    </source>
</reference>
<protein>
    <submittedName>
        <fullName evidence="6">DNA-binding transcriptional regulator, FadR family</fullName>
    </submittedName>
    <submittedName>
        <fullName evidence="5">FadR/GntR family transcriptional regulator</fullName>
    </submittedName>
</protein>
<evidence type="ECO:0000313" key="7">
    <source>
        <dbReference type="Proteomes" id="UP000183299"/>
    </source>
</evidence>
<dbReference type="GeneID" id="98665906"/>
<dbReference type="EMBL" id="FORY01000010">
    <property type="protein sequence ID" value="SFJ78807.1"/>
    <property type="molecule type" value="Genomic_DNA"/>
</dbReference>
<organism evidence="6 7">
    <name type="scientific">Celeribacter halophilus</name>
    <dbReference type="NCBI Taxonomy" id="576117"/>
    <lineage>
        <taxon>Bacteria</taxon>
        <taxon>Pseudomonadati</taxon>
        <taxon>Pseudomonadota</taxon>
        <taxon>Alphaproteobacteria</taxon>
        <taxon>Rhodobacterales</taxon>
        <taxon>Roseobacteraceae</taxon>
        <taxon>Celeribacter</taxon>
    </lineage>
</organism>
<evidence type="ECO:0000256" key="1">
    <source>
        <dbReference type="ARBA" id="ARBA00023015"/>
    </source>
</evidence>
<keyword evidence="1" id="KW-0805">Transcription regulation</keyword>
<dbReference type="STRING" id="576117.SAMN04488138_110100"/>